<dbReference type="InterPro" id="IPR011055">
    <property type="entry name" value="Dup_hybrid_motif"/>
</dbReference>
<dbReference type="KEGG" id="wna:KA717_28505"/>
<dbReference type="Pfam" id="PF01551">
    <property type="entry name" value="Peptidase_M23"/>
    <property type="match status" value="1"/>
</dbReference>
<gene>
    <name evidence="2" type="ORF">KA717_28505</name>
</gene>
<dbReference type="SUPFAM" id="SSF51261">
    <property type="entry name" value="Duplicated hybrid motif"/>
    <property type="match status" value="1"/>
</dbReference>
<dbReference type="Pfam" id="PF01476">
    <property type="entry name" value="LysM"/>
    <property type="match status" value="1"/>
</dbReference>
<proteinExistence type="predicted"/>
<name>A0A977PUK9_9CYAN</name>
<dbReference type="PANTHER" id="PTHR21666">
    <property type="entry name" value="PEPTIDASE-RELATED"/>
    <property type="match status" value="1"/>
</dbReference>
<dbReference type="Gene3D" id="2.70.70.10">
    <property type="entry name" value="Glucose Permease (Domain IIA)"/>
    <property type="match status" value="1"/>
</dbReference>
<dbReference type="SMART" id="SM00257">
    <property type="entry name" value="LysM"/>
    <property type="match status" value="1"/>
</dbReference>
<dbReference type="InterPro" id="IPR016047">
    <property type="entry name" value="M23ase_b-sheet_dom"/>
</dbReference>
<dbReference type="GO" id="GO:0004222">
    <property type="term" value="F:metalloendopeptidase activity"/>
    <property type="evidence" value="ECO:0007669"/>
    <property type="project" value="TreeGrafter"/>
</dbReference>
<reference evidence="2" key="1">
    <citation type="submission" date="2021-04" db="EMBL/GenBank/DDBJ databases">
        <title>Genome sequence of Woronichinia naegeliana from Washington state freshwater lake bloom.</title>
        <authorList>
            <person name="Dreher T.W."/>
        </authorList>
    </citation>
    <scope>NUCLEOTIDE SEQUENCE</scope>
    <source>
        <strain evidence="2">WA131</strain>
    </source>
</reference>
<protein>
    <submittedName>
        <fullName evidence="2">M23 family metallopeptidase</fullName>
    </submittedName>
</protein>
<dbReference type="InterPro" id="IPR018392">
    <property type="entry name" value="LysM"/>
</dbReference>
<dbReference type="CDD" id="cd00118">
    <property type="entry name" value="LysM"/>
    <property type="match status" value="1"/>
</dbReference>
<dbReference type="AlphaFoldDB" id="A0A977PUK9"/>
<feature type="domain" description="LysM" evidence="1">
    <location>
        <begin position="50"/>
        <end position="94"/>
    </location>
</feature>
<dbReference type="InterPro" id="IPR050570">
    <property type="entry name" value="Cell_wall_metabolism_enzyme"/>
</dbReference>
<dbReference type="Gene3D" id="3.10.350.10">
    <property type="entry name" value="LysM domain"/>
    <property type="match status" value="1"/>
</dbReference>
<sequence length="293" mass="31779">MTKSSFGVGKYILGQFSLWLYFCIGTTLTLAQSPNLSQNCPTPALSRLQRHRLGAGETLASLAQKYHLVPETLSSLNPQLKKGKAPVGTVILIPPFNGIRIEVPQGATWQDVAKAYGIRADILFEVNGCTQKPKVVFIPGVVWTASEKKPVDTYTGLTHYPLPHPAKIGLDYGWQSHSPGQQTFFHSGIDLLAPEGTPVLAAASGTVLLVSKEGPYGFLVVIDHGNGRQTRYAQLSQFQAEAGQIVQSGQVIGYVGISGRPDIPETHVHFEVRFQSPVGWVAQDPKLHLPANH</sequence>
<dbReference type="EMBL" id="CP073041">
    <property type="protein sequence ID" value="UXE59664.1"/>
    <property type="molecule type" value="Genomic_DNA"/>
</dbReference>
<organism evidence="2">
    <name type="scientific">Woronichinia naegeliana WA131</name>
    <dbReference type="NCBI Taxonomy" id="2824559"/>
    <lineage>
        <taxon>Bacteria</taxon>
        <taxon>Bacillati</taxon>
        <taxon>Cyanobacteriota</taxon>
        <taxon>Cyanophyceae</taxon>
        <taxon>Synechococcales</taxon>
        <taxon>Coelosphaeriaceae</taxon>
        <taxon>Woronichinia</taxon>
    </lineage>
</organism>
<accession>A0A977PUK9</accession>
<dbReference type="CDD" id="cd12797">
    <property type="entry name" value="M23_peptidase"/>
    <property type="match status" value="1"/>
</dbReference>
<dbReference type="InterPro" id="IPR036779">
    <property type="entry name" value="LysM_dom_sf"/>
</dbReference>
<dbReference type="Proteomes" id="UP001065613">
    <property type="component" value="Chromosome"/>
</dbReference>
<evidence type="ECO:0000259" key="1">
    <source>
        <dbReference type="SMART" id="SM00257"/>
    </source>
</evidence>
<evidence type="ECO:0000313" key="2">
    <source>
        <dbReference type="EMBL" id="UXE59664.1"/>
    </source>
</evidence>
<dbReference type="PANTHER" id="PTHR21666:SF290">
    <property type="entry name" value="PEPTIDASE M23 DOMAIN PROTEIN"/>
    <property type="match status" value="1"/>
</dbReference>